<dbReference type="RefSeq" id="XP_009823379.1">
    <property type="nucleotide sequence ID" value="XM_009825077.1"/>
</dbReference>
<dbReference type="AlphaFoldDB" id="W4H3L9"/>
<proteinExistence type="predicted"/>
<dbReference type="VEuPathDB" id="FungiDB:H257_01733"/>
<organism evidence="1">
    <name type="scientific">Aphanomyces astaci</name>
    <name type="common">Crayfish plague agent</name>
    <dbReference type="NCBI Taxonomy" id="112090"/>
    <lineage>
        <taxon>Eukaryota</taxon>
        <taxon>Sar</taxon>
        <taxon>Stramenopiles</taxon>
        <taxon>Oomycota</taxon>
        <taxon>Saprolegniomycetes</taxon>
        <taxon>Saprolegniales</taxon>
        <taxon>Verrucalvaceae</taxon>
        <taxon>Aphanomyces</taxon>
    </lineage>
</organism>
<dbReference type="EMBL" id="KI913116">
    <property type="protein sequence ID" value="ETV86580.1"/>
    <property type="molecule type" value="Genomic_DNA"/>
</dbReference>
<protein>
    <submittedName>
        <fullName evidence="1">Uncharacterized protein</fullName>
    </submittedName>
</protein>
<sequence length="68" mass="8033">MGGRLSFAASYQTAQISRCWFWASSRQSNLCSTNWLVALWKMLFVLRSLRLTRVAERLWTKCFLPCKR</sequence>
<dbReference type="GeneID" id="20803729"/>
<evidence type="ECO:0000313" key="1">
    <source>
        <dbReference type="EMBL" id="ETV86580.1"/>
    </source>
</evidence>
<reference evidence="1" key="1">
    <citation type="submission" date="2013-12" db="EMBL/GenBank/DDBJ databases">
        <title>The Genome Sequence of Aphanomyces astaci APO3.</title>
        <authorList>
            <consortium name="The Broad Institute Genomics Platform"/>
            <person name="Russ C."/>
            <person name="Tyler B."/>
            <person name="van West P."/>
            <person name="Dieguez-Uribeondo J."/>
            <person name="Young S.K."/>
            <person name="Zeng Q."/>
            <person name="Gargeya S."/>
            <person name="Fitzgerald M."/>
            <person name="Abouelleil A."/>
            <person name="Alvarado L."/>
            <person name="Chapman S.B."/>
            <person name="Gainer-Dewar J."/>
            <person name="Goldberg J."/>
            <person name="Griggs A."/>
            <person name="Gujja S."/>
            <person name="Hansen M."/>
            <person name="Howarth C."/>
            <person name="Imamovic A."/>
            <person name="Ireland A."/>
            <person name="Larimer J."/>
            <person name="McCowan C."/>
            <person name="Murphy C."/>
            <person name="Pearson M."/>
            <person name="Poon T.W."/>
            <person name="Priest M."/>
            <person name="Roberts A."/>
            <person name="Saif S."/>
            <person name="Shea T."/>
            <person name="Sykes S."/>
            <person name="Wortman J."/>
            <person name="Nusbaum C."/>
            <person name="Birren B."/>
        </authorList>
    </citation>
    <scope>NUCLEOTIDE SEQUENCE [LARGE SCALE GENOMIC DNA]</scope>
    <source>
        <strain evidence="1">APO3</strain>
    </source>
</reference>
<gene>
    <name evidence="1" type="ORF">H257_01733</name>
</gene>
<name>W4H3L9_APHAT</name>
<accession>W4H3L9</accession>